<accession>A0AAN7KN22</accession>
<evidence type="ECO:0000256" key="6">
    <source>
        <dbReference type="ARBA" id="ARBA00023015"/>
    </source>
</evidence>
<keyword evidence="6" id="KW-0805">Transcription regulation</keyword>
<dbReference type="GO" id="GO:0042790">
    <property type="term" value="P:nucleolar large rRNA transcription by RNA polymerase I"/>
    <property type="evidence" value="ECO:0007669"/>
    <property type="project" value="TreeGrafter"/>
</dbReference>
<dbReference type="AlphaFoldDB" id="A0AAN7KN22"/>
<evidence type="ECO:0000256" key="5">
    <source>
        <dbReference type="ARBA" id="ARBA00022833"/>
    </source>
</evidence>
<evidence type="ECO:0000256" key="9">
    <source>
        <dbReference type="ARBA" id="ARBA00023242"/>
    </source>
</evidence>
<evidence type="ECO:0000313" key="12">
    <source>
        <dbReference type="Proteomes" id="UP001345219"/>
    </source>
</evidence>
<reference evidence="11 12" key="1">
    <citation type="journal article" date="2023" name="Hortic Res">
        <title>Pangenome of water caltrop reveals structural variations and asymmetric subgenome divergence after allopolyploidization.</title>
        <authorList>
            <person name="Zhang X."/>
            <person name="Chen Y."/>
            <person name="Wang L."/>
            <person name="Yuan Y."/>
            <person name="Fang M."/>
            <person name="Shi L."/>
            <person name="Lu R."/>
            <person name="Comes H.P."/>
            <person name="Ma Y."/>
            <person name="Chen Y."/>
            <person name="Huang G."/>
            <person name="Zhou Y."/>
            <person name="Zheng Z."/>
            <person name="Qiu Y."/>
        </authorList>
    </citation>
    <scope>NUCLEOTIDE SEQUENCE [LARGE SCALE GENOMIC DNA]</scope>
    <source>
        <tissue evidence="11">Roots</tissue>
    </source>
</reference>
<keyword evidence="12" id="KW-1185">Reference proteome</keyword>
<comment type="subcellular location">
    <subcellularLocation>
        <location evidence="1">Nucleus</location>
        <location evidence="1">Nucleolus</location>
    </subcellularLocation>
</comment>
<keyword evidence="5" id="KW-0862">Zinc</keyword>
<dbReference type="InterPro" id="IPR048540">
    <property type="entry name" value="Rrn7_cyclin_N"/>
</dbReference>
<comment type="caution">
    <text evidence="11">The sequence shown here is derived from an EMBL/GenBank/DDBJ whole genome shotgun (WGS) entry which is preliminary data.</text>
</comment>
<dbReference type="InterPro" id="IPR033599">
    <property type="entry name" value="TAF1B/Rrn7"/>
</dbReference>
<protein>
    <recommendedName>
        <fullName evidence="10">Rrn7/TAF1B N-terminal cyclin domain-containing protein</fullName>
    </recommendedName>
</protein>
<evidence type="ECO:0000256" key="2">
    <source>
        <dbReference type="ARBA" id="ARBA00006899"/>
    </source>
</evidence>
<comment type="similarity">
    <text evidence="2">Belongs to the RRN7/TAF1B family.</text>
</comment>
<evidence type="ECO:0000256" key="3">
    <source>
        <dbReference type="ARBA" id="ARBA00022723"/>
    </source>
</evidence>
<dbReference type="EMBL" id="JAXIOK010000005">
    <property type="protein sequence ID" value="KAK4769752.1"/>
    <property type="molecule type" value="Genomic_DNA"/>
</dbReference>
<keyword evidence="7" id="KW-0238">DNA-binding</keyword>
<keyword evidence="9" id="KW-0539">Nucleus</keyword>
<evidence type="ECO:0000256" key="1">
    <source>
        <dbReference type="ARBA" id="ARBA00004604"/>
    </source>
</evidence>
<evidence type="ECO:0000256" key="8">
    <source>
        <dbReference type="ARBA" id="ARBA00023163"/>
    </source>
</evidence>
<evidence type="ECO:0000256" key="4">
    <source>
        <dbReference type="ARBA" id="ARBA00022771"/>
    </source>
</evidence>
<evidence type="ECO:0000259" key="10">
    <source>
        <dbReference type="Pfam" id="PF20644"/>
    </source>
</evidence>
<dbReference type="GO" id="GO:0008270">
    <property type="term" value="F:zinc ion binding"/>
    <property type="evidence" value="ECO:0007669"/>
    <property type="project" value="UniProtKB-KW"/>
</dbReference>
<organism evidence="11 12">
    <name type="scientific">Trapa incisa</name>
    <dbReference type="NCBI Taxonomy" id="236973"/>
    <lineage>
        <taxon>Eukaryota</taxon>
        <taxon>Viridiplantae</taxon>
        <taxon>Streptophyta</taxon>
        <taxon>Embryophyta</taxon>
        <taxon>Tracheophyta</taxon>
        <taxon>Spermatophyta</taxon>
        <taxon>Magnoliopsida</taxon>
        <taxon>eudicotyledons</taxon>
        <taxon>Gunneridae</taxon>
        <taxon>Pentapetalae</taxon>
        <taxon>rosids</taxon>
        <taxon>malvids</taxon>
        <taxon>Myrtales</taxon>
        <taxon>Lythraceae</taxon>
        <taxon>Trapa</taxon>
    </lineage>
</organism>
<dbReference type="GO" id="GO:0001164">
    <property type="term" value="F:RNA polymerase I core promoter sequence-specific DNA binding"/>
    <property type="evidence" value="ECO:0007669"/>
    <property type="project" value="InterPro"/>
</dbReference>
<feature type="domain" description="Rrn7/TAF1B N-terminal cyclin" evidence="10">
    <location>
        <begin position="159"/>
        <end position="294"/>
    </location>
</feature>
<name>A0AAN7KN22_9MYRT</name>
<dbReference type="PANTHER" id="PTHR31576:SF2">
    <property type="entry name" value="TATA BOX-BINDING PROTEIN-ASSOCIATED FACTOR RNA POLYMERASE I SUBUNIT B"/>
    <property type="match status" value="1"/>
</dbReference>
<dbReference type="Pfam" id="PF20644">
    <property type="entry name" value="Rrn7_cyclin_N"/>
    <property type="match status" value="1"/>
</dbReference>
<proteinExistence type="inferred from homology"/>
<sequence length="689" mass="79453">MELDVKNLNFPCQSCGRVGLADGNDGFYYCVHCGSRCEDIVDADIADENFYDASNRGALYQDSHRRAPVASTFDSEPPVTQSQLWATLTQSPKTPNEQHNIYEYNPYSPMADVIGSVGPATLNDFGPTIPDDFGPSAGSRGLSYKDYYNEVRIRYVMGLQIMVQLQCEALTKEFGANPLVNQICGPIWFRYLNASGVFDDDWADETIRDSESQKQGEVKETKPRLKFRAEPHNIHGQRAVMIWYRSLRQRLPLSSSLAISFLACHVAREAILPADLVQWSIEGKLPYFYAFMEIEKNIGEPSSACPLSSSLMFRPSQSVSSQKLESLAASIAETIGLELPPVNFHRIASRYLRKLSLPEDQILPKALLLQEWSMPPDLWLSSSEWRLPTRVCVMCILIVAIRILYNINGFGVWEKSLCKGACTYTSNGDNEDYNQFDAEKLLQKLHAIYDQIDLSYEYSKDLSTYLQYCKDVVFAGLEPSYEDYEEERSIEQLWEFYQKNKDDIEGIVDQDNLNRKRPRESVKCRDCYEENKKLCDHHPSDSQFCDFSMDHKNTCFSGETSTETYMDRAIKELKQEMDENRFLYIPPRKIIKRRDYLHYKRKRDDGAFTYVAHADYYILLRACARMANIDTRLMHWAVLIFEKRLSWLEKRIEECLHMMPPKVSCEFCRTEDKADDDNADDINLSELTL</sequence>
<keyword evidence="8" id="KW-0804">Transcription</keyword>
<gene>
    <name evidence="11" type="ORF">SAY87_030284</name>
</gene>
<dbReference type="PANTHER" id="PTHR31576">
    <property type="entry name" value="TATA BOX-BINDING PROTEIN-ASSOCIATED FACTOR RNA POLYMERASE I SUBUNIT B"/>
    <property type="match status" value="1"/>
</dbReference>
<keyword evidence="4" id="KW-0863">Zinc-finger</keyword>
<dbReference type="Proteomes" id="UP001345219">
    <property type="component" value="Chromosome 24"/>
</dbReference>
<evidence type="ECO:0000256" key="7">
    <source>
        <dbReference type="ARBA" id="ARBA00023125"/>
    </source>
</evidence>
<keyword evidence="3" id="KW-0479">Metal-binding</keyword>
<dbReference type="GO" id="GO:0070860">
    <property type="term" value="C:RNA polymerase I core factor complex"/>
    <property type="evidence" value="ECO:0007669"/>
    <property type="project" value="InterPro"/>
</dbReference>
<evidence type="ECO:0000313" key="11">
    <source>
        <dbReference type="EMBL" id="KAK4769752.1"/>
    </source>
</evidence>